<dbReference type="AlphaFoldDB" id="A0A1Y2CNX9"/>
<sequence length="113" mass="12418">MKSLLIQLILFGATFSTKASALHHVSKKPHHTPKIKSWGQILPEFAECGTNSPGQTCQPGLTCRKAPHESTGVCRYASEGHGCGMVGHQLYKCDEGLECVNRVCQQKNRRVNN</sequence>
<feature type="chain" id="PRO_5012440680" description="Dickkopf N-terminal cysteine-rich domain-containing protein" evidence="1">
    <location>
        <begin position="22"/>
        <end position="113"/>
    </location>
</feature>
<comment type="caution">
    <text evidence="2">The sequence shown here is derived from an EMBL/GenBank/DDBJ whole genome shotgun (WGS) entry which is preliminary data.</text>
</comment>
<evidence type="ECO:0000313" key="2">
    <source>
        <dbReference type="EMBL" id="ORY48025.1"/>
    </source>
</evidence>
<organism evidence="2 3">
    <name type="scientific">Rhizoclosmatium globosum</name>
    <dbReference type="NCBI Taxonomy" id="329046"/>
    <lineage>
        <taxon>Eukaryota</taxon>
        <taxon>Fungi</taxon>
        <taxon>Fungi incertae sedis</taxon>
        <taxon>Chytridiomycota</taxon>
        <taxon>Chytridiomycota incertae sedis</taxon>
        <taxon>Chytridiomycetes</taxon>
        <taxon>Chytridiales</taxon>
        <taxon>Chytriomycetaceae</taxon>
        <taxon>Rhizoclosmatium</taxon>
    </lineage>
</organism>
<dbReference type="EMBL" id="MCGO01000012">
    <property type="protein sequence ID" value="ORY48025.1"/>
    <property type="molecule type" value="Genomic_DNA"/>
</dbReference>
<evidence type="ECO:0000313" key="3">
    <source>
        <dbReference type="Proteomes" id="UP000193642"/>
    </source>
</evidence>
<evidence type="ECO:0000256" key="1">
    <source>
        <dbReference type="SAM" id="SignalP"/>
    </source>
</evidence>
<protein>
    <recommendedName>
        <fullName evidence="4">Dickkopf N-terminal cysteine-rich domain-containing protein</fullName>
    </recommendedName>
</protein>
<reference evidence="2 3" key="1">
    <citation type="submission" date="2016-07" db="EMBL/GenBank/DDBJ databases">
        <title>Pervasive Adenine N6-methylation of Active Genes in Fungi.</title>
        <authorList>
            <consortium name="DOE Joint Genome Institute"/>
            <person name="Mondo S.J."/>
            <person name="Dannebaum R.O."/>
            <person name="Kuo R.C."/>
            <person name="Labutti K."/>
            <person name="Haridas S."/>
            <person name="Kuo A."/>
            <person name="Salamov A."/>
            <person name="Ahrendt S.R."/>
            <person name="Lipzen A."/>
            <person name="Sullivan W."/>
            <person name="Andreopoulos W.B."/>
            <person name="Clum A."/>
            <person name="Lindquist E."/>
            <person name="Daum C."/>
            <person name="Ramamoorthy G.K."/>
            <person name="Gryganskyi A."/>
            <person name="Culley D."/>
            <person name="Magnuson J.K."/>
            <person name="James T.Y."/>
            <person name="O'Malley M.A."/>
            <person name="Stajich J.E."/>
            <person name="Spatafora J.W."/>
            <person name="Visel A."/>
            <person name="Grigoriev I.V."/>
        </authorList>
    </citation>
    <scope>NUCLEOTIDE SEQUENCE [LARGE SCALE GENOMIC DNA]</scope>
    <source>
        <strain evidence="2 3">JEL800</strain>
    </source>
</reference>
<accession>A0A1Y2CNX9</accession>
<evidence type="ECO:0008006" key="4">
    <source>
        <dbReference type="Google" id="ProtNLM"/>
    </source>
</evidence>
<keyword evidence="3" id="KW-1185">Reference proteome</keyword>
<name>A0A1Y2CNX9_9FUNG</name>
<dbReference type="Proteomes" id="UP000193642">
    <property type="component" value="Unassembled WGS sequence"/>
</dbReference>
<gene>
    <name evidence="2" type="ORF">BCR33DRAFT_714476</name>
</gene>
<proteinExistence type="predicted"/>
<feature type="signal peptide" evidence="1">
    <location>
        <begin position="1"/>
        <end position="21"/>
    </location>
</feature>
<keyword evidence="1" id="KW-0732">Signal</keyword>